<accession>A0AAE4B3N3</accession>
<dbReference type="CDD" id="cd06261">
    <property type="entry name" value="TM_PBP2"/>
    <property type="match status" value="1"/>
</dbReference>
<comment type="subcellular location">
    <subcellularLocation>
        <location evidence="1 5">Cell membrane</location>
        <topology evidence="1 5">Multi-pass membrane protein</topology>
    </subcellularLocation>
</comment>
<keyword evidence="3 5" id="KW-1133">Transmembrane helix</keyword>
<feature type="transmembrane region" description="Helical" evidence="5">
    <location>
        <begin position="61"/>
        <end position="85"/>
    </location>
</feature>
<evidence type="ECO:0000259" key="6">
    <source>
        <dbReference type="PROSITE" id="PS50928"/>
    </source>
</evidence>
<evidence type="ECO:0000313" key="7">
    <source>
        <dbReference type="EMBL" id="MDQ2089392.1"/>
    </source>
</evidence>
<evidence type="ECO:0000256" key="4">
    <source>
        <dbReference type="ARBA" id="ARBA00023136"/>
    </source>
</evidence>
<dbReference type="AlphaFoldDB" id="A0AAE4B3N3"/>
<comment type="caution">
    <text evidence="7">The sequence shown here is derived from an EMBL/GenBank/DDBJ whole genome shotgun (WGS) entry which is preliminary data.</text>
</comment>
<keyword evidence="4 5" id="KW-0472">Membrane</keyword>
<protein>
    <submittedName>
        <fullName evidence="7">ABC transporter permease</fullName>
    </submittedName>
</protein>
<dbReference type="PROSITE" id="PS50928">
    <property type="entry name" value="ABC_TM1"/>
    <property type="match status" value="1"/>
</dbReference>
<reference evidence="7" key="1">
    <citation type="submission" date="2022-07" db="EMBL/GenBank/DDBJ databases">
        <authorList>
            <person name="Otstavnykh N."/>
            <person name="Isaeva M."/>
            <person name="Bystritskaya E."/>
        </authorList>
    </citation>
    <scope>NUCLEOTIDE SEQUENCE</scope>
    <source>
        <strain evidence="7">KCTC 52189</strain>
    </source>
</reference>
<gene>
    <name evidence="7" type="ORF">NO357_05700</name>
</gene>
<dbReference type="RefSeq" id="WP_306734638.1">
    <property type="nucleotide sequence ID" value="NZ_JANHAX010000001.1"/>
</dbReference>
<sequence>MDSFGSILAEAFGLILALDPDLVEIVGLSLKVTLSAVAISCLIGLPLGAAVGAFRFPGRIVLTVLLNAMMGLPPVVVGLTVYLMLSASGPFGALALLYTPTAMIIAQTILVTPIAAALTRQVVEDLNREYAEQFASLGVGPLGRISALLRDARFSLLTVALAGFGRAVAEVGAVMIVGGNINHVTRVMTTTIALETSKGNLQLALALGVVLLILSLIINAAVMAVRGTAQRAAYV</sequence>
<comment type="similarity">
    <text evidence="5">Belongs to the binding-protein-dependent transport system permease family.</text>
</comment>
<dbReference type="Pfam" id="PF00528">
    <property type="entry name" value="BPD_transp_1"/>
    <property type="match status" value="1"/>
</dbReference>
<name>A0AAE4B3N3_9RHOB</name>
<evidence type="ECO:0000256" key="2">
    <source>
        <dbReference type="ARBA" id="ARBA00022692"/>
    </source>
</evidence>
<dbReference type="Proteomes" id="UP001226762">
    <property type="component" value="Unassembled WGS sequence"/>
</dbReference>
<feature type="transmembrane region" description="Helical" evidence="5">
    <location>
        <begin position="32"/>
        <end position="54"/>
    </location>
</feature>
<dbReference type="InterPro" id="IPR000515">
    <property type="entry name" value="MetI-like"/>
</dbReference>
<evidence type="ECO:0000256" key="3">
    <source>
        <dbReference type="ARBA" id="ARBA00022989"/>
    </source>
</evidence>
<keyword evidence="5" id="KW-0813">Transport</keyword>
<dbReference type="NCBIfam" id="NF038017">
    <property type="entry name" value="ABC_perm1"/>
    <property type="match status" value="1"/>
</dbReference>
<dbReference type="GO" id="GO:0055085">
    <property type="term" value="P:transmembrane transport"/>
    <property type="evidence" value="ECO:0007669"/>
    <property type="project" value="InterPro"/>
</dbReference>
<evidence type="ECO:0000313" key="8">
    <source>
        <dbReference type="Proteomes" id="UP001226762"/>
    </source>
</evidence>
<dbReference type="InterPro" id="IPR035906">
    <property type="entry name" value="MetI-like_sf"/>
</dbReference>
<feature type="transmembrane region" description="Helical" evidence="5">
    <location>
        <begin position="154"/>
        <end position="181"/>
    </location>
</feature>
<keyword evidence="8" id="KW-1185">Reference proteome</keyword>
<dbReference type="PANTHER" id="PTHR43632:SF1">
    <property type="entry name" value="PERMEASE COMPONENT OF TUNGSTATE ABC TRANSPORTER"/>
    <property type="match status" value="1"/>
</dbReference>
<reference evidence="7" key="2">
    <citation type="submission" date="2023-02" db="EMBL/GenBank/DDBJ databases">
        <title>'Rhodoalgimonas zhirmunskyi' gen. nov., isolated from a red alga.</title>
        <authorList>
            <person name="Nedashkovskaya O.I."/>
            <person name="Otstavnykh N.Y."/>
            <person name="Bystritskaya E.P."/>
            <person name="Balabanova L.A."/>
            <person name="Isaeva M.P."/>
        </authorList>
    </citation>
    <scope>NUCLEOTIDE SEQUENCE</scope>
    <source>
        <strain evidence="7">KCTC 52189</strain>
    </source>
</reference>
<dbReference type="PANTHER" id="PTHR43632">
    <property type="entry name" value="PERMEASE COMPONENT OF TUNGSTATE ABC TRANSPORTER"/>
    <property type="match status" value="1"/>
</dbReference>
<dbReference type="InterPro" id="IPR049783">
    <property type="entry name" value="ABC_perm_TupB-like"/>
</dbReference>
<feature type="transmembrane region" description="Helical" evidence="5">
    <location>
        <begin position="201"/>
        <end position="225"/>
    </location>
</feature>
<dbReference type="EMBL" id="JANHAX010000001">
    <property type="protein sequence ID" value="MDQ2089392.1"/>
    <property type="molecule type" value="Genomic_DNA"/>
</dbReference>
<organism evidence="7 8">
    <name type="scientific">Marimonas arenosa</name>
    <dbReference type="NCBI Taxonomy" id="1795305"/>
    <lineage>
        <taxon>Bacteria</taxon>
        <taxon>Pseudomonadati</taxon>
        <taxon>Pseudomonadota</taxon>
        <taxon>Alphaproteobacteria</taxon>
        <taxon>Rhodobacterales</taxon>
        <taxon>Paracoccaceae</taxon>
        <taxon>Marimonas</taxon>
    </lineage>
</organism>
<dbReference type="SUPFAM" id="SSF161098">
    <property type="entry name" value="MetI-like"/>
    <property type="match status" value="1"/>
</dbReference>
<dbReference type="Gene3D" id="1.10.3720.10">
    <property type="entry name" value="MetI-like"/>
    <property type="match status" value="1"/>
</dbReference>
<keyword evidence="2 5" id="KW-0812">Transmembrane</keyword>
<evidence type="ECO:0000256" key="1">
    <source>
        <dbReference type="ARBA" id="ARBA00004651"/>
    </source>
</evidence>
<evidence type="ECO:0000256" key="5">
    <source>
        <dbReference type="RuleBase" id="RU363032"/>
    </source>
</evidence>
<dbReference type="GO" id="GO:0005886">
    <property type="term" value="C:plasma membrane"/>
    <property type="evidence" value="ECO:0007669"/>
    <property type="project" value="UniProtKB-SubCell"/>
</dbReference>
<proteinExistence type="inferred from homology"/>
<feature type="transmembrane region" description="Helical" evidence="5">
    <location>
        <begin position="91"/>
        <end position="118"/>
    </location>
</feature>
<feature type="domain" description="ABC transmembrane type-1" evidence="6">
    <location>
        <begin position="26"/>
        <end position="222"/>
    </location>
</feature>